<evidence type="ECO:0000313" key="3">
    <source>
        <dbReference type="Proteomes" id="UP000306509"/>
    </source>
</evidence>
<dbReference type="GO" id="GO:0016747">
    <property type="term" value="F:acyltransferase activity, transferring groups other than amino-acyl groups"/>
    <property type="evidence" value="ECO:0007669"/>
    <property type="project" value="InterPro"/>
</dbReference>
<comment type="caution">
    <text evidence="2">The sequence shown here is derived from an EMBL/GenBank/DDBJ whole genome shotgun (WGS) entry which is preliminary data.</text>
</comment>
<name>A0A4U8QEZ1_9FIRM</name>
<dbReference type="STRING" id="180332.GCA_000797495_04068"/>
<accession>A0A4U8QEZ1</accession>
<dbReference type="InterPro" id="IPR000182">
    <property type="entry name" value="GNAT_dom"/>
</dbReference>
<evidence type="ECO:0000259" key="1">
    <source>
        <dbReference type="PROSITE" id="PS51186"/>
    </source>
</evidence>
<dbReference type="Proteomes" id="UP000306509">
    <property type="component" value="Unassembled WGS sequence"/>
</dbReference>
<dbReference type="Pfam" id="PF00583">
    <property type="entry name" value="Acetyltransf_1"/>
    <property type="match status" value="1"/>
</dbReference>
<dbReference type="EMBL" id="QGQD01000055">
    <property type="protein sequence ID" value="TLD00396.1"/>
    <property type="molecule type" value="Genomic_DNA"/>
</dbReference>
<organism evidence="2 3">
    <name type="scientific">Robinsoniella peoriensis</name>
    <dbReference type="NCBI Taxonomy" id="180332"/>
    <lineage>
        <taxon>Bacteria</taxon>
        <taxon>Bacillati</taxon>
        <taxon>Bacillota</taxon>
        <taxon>Clostridia</taxon>
        <taxon>Lachnospirales</taxon>
        <taxon>Lachnospiraceae</taxon>
        <taxon>Robinsoniella</taxon>
    </lineage>
</organism>
<feature type="domain" description="N-acetyltransferase" evidence="1">
    <location>
        <begin position="12"/>
        <end position="167"/>
    </location>
</feature>
<dbReference type="Gene3D" id="3.40.630.30">
    <property type="match status" value="1"/>
</dbReference>
<keyword evidence="2" id="KW-0808">Transferase</keyword>
<protein>
    <submittedName>
        <fullName evidence="2">Acetyltransferase (GNAT) family protein</fullName>
    </submittedName>
</protein>
<gene>
    <name evidence="2" type="ORF">DSM106044_02704</name>
</gene>
<proteinExistence type="predicted"/>
<dbReference type="RefSeq" id="WP_138002608.1">
    <property type="nucleotide sequence ID" value="NZ_QGQD01000055.1"/>
</dbReference>
<evidence type="ECO:0000313" key="2">
    <source>
        <dbReference type="EMBL" id="TLD00396.1"/>
    </source>
</evidence>
<sequence length="186" mass="21766">MERTIYAGNNKIKLYYAEEADRELIYGMAFEEDAIWQAMFDDKDHFCWSEIRDEEPHFFGNTPGLSKYLLIVWEDKIVGTISHTFNDGKITNMELDMWLRSIEYTGHGIGSNAMKLLIDSLCRDYSIETFIIRPWLKNKRAIKAYEKCGFVVTNTFEPSDYYGKYLETWGNGDYPEGENVNMILTI</sequence>
<dbReference type="PROSITE" id="PS51186">
    <property type="entry name" value="GNAT"/>
    <property type="match status" value="1"/>
</dbReference>
<dbReference type="InterPro" id="IPR016181">
    <property type="entry name" value="Acyl_CoA_acyltransferase"/>
</dbReference>
<dbReference type="SUPFAM" id="SSF55729">
    <property type="entry name" value="Acyl-CoA N-acyltransferases (Nat)"/>
    <property type="match status" value="1"/>
</dbReference>
<dbReference type="AlphaFoldDB" id="A0A4U8QEZ1"/>
<reference evidence="2 3" key="1">
    <citation type="journal article" date="2019" name="Anaerobe">
        <title>Detection of Robinsoniella peoriensis in multiple bone samples of a trauma patient.</title>
        <authorList>
            <person name="Schrottner P."/>
            <person name="Hartwich K."/>
            <person name="Bunk B."/>
            <person name="Schober I."/>
            <person name="Helbig S."/>
            <person name="Rudolph W.W."/>
            <person name="Gunzer F."/>
        </authorList>
    </citation>
    <scope>NUCLEOTIDE SEQUENCE [LARGE SCALE GENOMIC DNA]</scope>
    <source>
        <strain evidence="2 3">DSM 106044</strain>
    </source>
</reference>
<keyword evidence="3" id="KW-1185">Reference proteome</keyword>